<keyword evidence="2" id="KW-1185">Reference proteome</keyword>
<accession>A0ABU4S7X1</accession>
<sequence length="314" mass="36549">MLSDLIIDADASILPPPPKDILRKHVSFLRNHCDIPRGHALEMVAYFHHFSSWTEMNSRYPKAQDTLTLDMMKKIRESVQYYRDIMPPDELFKIKELQASIGTITRAVEENNLKQLDDYDIIQLHNHLYKENNDGQLVPIPLSEALYSADHCLVLLAKRVTARGYTKTVNPHLYFPWFAFRMYGYLHVDGNTLNYDCRELDSSLFPARDKYVALLTRPWFVNYVTGFIRSLLRTLNRSGYRGRLTFSRICNEGLIEQMVSFVGNKRSYKRFSLNSNSISDRTISALIDAMLEMGAEKSQKRQWIAFHYGNGEIY</sequence>
<proteinExistence type="predicted"/>
<evidence type="ECO:0000313" key="2">
    <source>
        <dbReference type="Proteomes" id="UP001271890"/>
    </source>
</evidence>
<dbReference type="EMBL" id="VCDN01000019">
    <property type="protein sequence ID" value="MDX7986884.1"/>
    <property type="molecule type" value="Genomic_DNA"/>
</dbReference>
<reference evidence="2" key="1">
    <citation type="journal article" date="2024" name="Toxins">
        <title>Genome Sequence Analysis of Native Xenorhabdus Strains Isolated from Entomopathogenic Nematodes in Argentina.</title>
        <authorList>
            <person name="Palma L."/>
            <person name="Frizzo L."/>
            <person name="Kaiser S."/>
            <person name="Berry C."/>
            <person name="Caballero P."/>
            <person name="Bode H.B."/>
            <person name="Del Valle E.E."/>
        </authorList>
    </citation>
    <scope>NUCLEOTIDE SEQUENCE [LARGE SCALE GENOMIC DNA]</scope>
    <source>
        <strain evidence="2">12</strain>
    </source>
</reference>
<dbReference type="Proteomes" id="UP001271890">
    <property type="component" value="Unassembled WGS sequence"/>
</dbReference>
<name>A0ABU4S7X1_9GAMM</name>
<protein>
    <submittedName>
        <fullName evidence="1">Uncharacterized protein</fullName>
    </submittedName>
</protein>
<organism evidence="1 2">
    <name type="scientific">Xenorhabdus santafensis</name>
    <dbReference type="NCBI Taxonomy" id="2582833"/>
    <lineage>
        <taxon>Bacteria</taxon>
        <taxon>Pseudomonadati</taxon>
        <taxon>Pseudomonadota</taxon>
        <taxon>Gammaproteobacteria</taxon>
        <taxon>Enterobacterales</taxon>
        <taxon>Morganellaceae</taxon>
        <taxon>Xenorhabdus</taxon>
    </lineage>
</organism>
<dbReference type="RefSeq" id="WP_319929319.1">
    <property type="nucleotide sequence ID" value="NZ_VCDN01000019.1"/>
</dbReference>
<evidence type="ECO:0000313" key="1">
    <source>
        <dbReference type="EMBL" id="MDX7986884.1"/>
    </source>
</evidence>
<comment type="caution">
    <text evidence="1">The sequence shown here is derived from an EMBL/GenBank/DDBJ whole genome shotgun (WGS) entry which is preliminary data.</text>
</comment>
<gene>
    <name evidence="1" type="ORF">FE392_06000</name>
</gene>